<protein>
    <submittedName>
        <fullName evidence="2">Uncharacterized protein</fullName>
    </submittedName>
</protein>
<sequence>MIHHGTVALESRSTTSCNLECSYYIPIPLVDRQIAPDRPCRFSRGPPCIRPALVHHAFPSARHSGCTSGSKYPEKVKRGLHHACSRHAALYPPRAFTAASFRGNRGTRTLRERDRAGGAARTDST</sequence>
<evidence type="ECO:0000313" key="2">
    <source>
        <dbReference type="EMBL" id="KAL0119056.1"/>
    </source>
</evidence>
<dbReference type="EMBL" id="JADYXP020000008">
    <property type="protein sequence ID" value="KAL0119056.1"/>
    <property type="molecule type" value="Genomic_DNA"/>
</dbReference>
<name>A0AAW2FYG9_9HYME</name>
<evidence type="ECO:0000256" key="1">
    <source>
        <dbReference type="SAM" id="MobiDB-lite"/>
    </source>
</evidence>
<reference evidence="2 3" key="1">
    <citation type="submission" date="2023-03" db="EMBL/GenBank/DDBJ databases">
        <title>High recombination rates correlate with genetic variation in Cardiocondyla obscurior ants.</title>
        <authorList>
            <person name="Errbii M."/>
        </authorList>
    </citation>
    <scope>NUCLEOTIDE SEQUENCE [LARGE SCALE GENOMIC DNA]</scope>
    <source>
        <strain evidence="2">Alpha-2009</strain>
        <tissue evidence="2">Whole body</tissue>
    </source>
</reference>
<evidence type="ECO:0000313" key="3">
    <source>
        <dbReference type="Proteomes" id="UP001430953"/>
    </source>
</evidence>
<accession>A0AAW2FYG9</accession>
<organism evidence="2 3">
    <name type="scientific">Cardiocondyla obscurior</name>
    <dbReference type="NCBI Taxonomy" id="286306"/>
    <lineage>
        <taxon>Eukaryota</taxon>
        <taxon>Metazoa</taxon>
        <taxon>Ecdysozoa</taxon>
        <taxon>Arthropoda</taxon>
        <taxon>Hexapoda</taxon>
        <taxon>Insecta</taxon>
        <taxon>Pterygota</taxon>
        <taxon>Neoptera</taxon>
        <taxon>Endopterygota</taxon>
        <taxon>Hymenoptera</taxon>
        <taxon>Apocrita</taxon>
        <taxon>Aculeata</taxon>
        <taxon>Formicoidea</taxon>
        <taxon>Formicidae</taxon>
        <taxon>Myrmicinae</taxon>
        <taxon>Cardiocondyla</taxon>
    </lineage>
</organism>
<dbReference type="Proteomes" id="UP001430953">
    <property type="component" value="Unassembled WGS sequence"/>
</dbReference>
<keyword evidence="3" id="KW-1185">Reference proteome</keyword>
<proteinExistence type="predicted"/>
<comment type="caution">
    <text evidence="2">The sequence shown here is derived from an EMBL/GenBank/DDBJ whole genome shotgun (WGS) entry which is preliminary data.</text>
</comment>
<dbReference type="AlphaFoldDB" id="A0AAW2FYG9"/>
<gene>
    <name evidence="2" type="ORF">PUN28_009582</name>
</gene>
<feature type="region of interest" description="Disordered" evidence="1">
    <location>
        <begin position="101"/>
        <end position="125"/>
    </location>
</feature>